<comment type="caution">
    <text evidence="4">The sequence shown here is derived from an EMBL/GenBank/DDBJ whole genome shotgun (WGS) entry which is preliminary data.</text>
</comment>
<dbReference type="EMBL" id="NKCI01000233">
    <property type="protein sequence ID" value="RSL46666.1"/>
    <property type="molecule type" value="Genomic_DNA"/>
</dbReference>
<dbReference type="AlphaFoldDB" id="A0A428P0X2"/>
<dbReference type="STRING" id="1325734.A0A428P0X2"/>
<keyword evidence="1" id="KW-0677">Repeat</keyword>
<dbReference type="PANTHER" id="PTHR24198">
    <property type="entry name" value="ANKYRIN REPEAT AND PROTEIN KINASE DOMAIN-CONTAINING PROTEIN"/>
    <property type="match status" value="1"/>
</dbReference>
<evidence type="ECO:0000256" key="3">
    <source>
        <dbReference type="PROSITE-ProRule" id="PRU00023"/>
    </source>
</evidence>
<evidence type="ECO:0000256" key="2">
    <source>
        <dbReference type="ARBA" id="ARBA00023043"/>
    </source>
</evidence>
<dbReference type="Pfam" id="PF12796">
    <property type="entry name" value="Ank_2"/>
    <property type="match status" value="1"/>
</dbReference>
<protein>
    <submittedName>
        <fullName evidence="4">Uncharacterized protein</fullName>
    </submittedName>
</protein>
<name>A0A428P0X2_9HYPO</name>
<dbReference type="Proteomes" id="UP000288168">
    <property type="component" value="Unassembled WGS sequence"/>
</dbReference>
<dbReference type="PROSITE" id="PS50297">
    <property type="entry name" value="ANK_REP_REGION"/>
    <property type="match status" value="2"/>
</dbReference>
<dbReference type="OrthoDB" id="20872at2759"/>
<reference evidence="4 5" key="1">
    <citation type="submission" date="2017-06" db="EMBL/GenBank/DDBJ databases">
        <title>Comparative genomic analysis of Ambrosia Fusariam Clade fungi.</title>
        <authorList>
            <person name="Stajich J.E."/>
            <person name="Carrillo J."/>
            <person name="Kijimoto T."/>
            <person name="Eskalen A."/>
            <person name="O'Donnell K."/>
            <person name="Kasson M."/>
        </authorList>
    </citation>
    <scope>NUCLEOTIDE SEQUENCE [LARGE SCALE GENOMIC DNA]</scope>
    <source>
        <strain evidence="4 5">NRRL62584</strain>
    </source>
</reference>
<dbReference type="InterPro" id="IPR002110">
    <property type="entry name" value="Ankyrin_rpt"/>
</dbReference>
<sequence length="305" mass="32724">MAEHATAKGLVPQWDRTCTVKIGDRDVSGINALHIAAGLDRVECLELYLNRGLLTDLEARDDRQETPVHHAALFGHVSVLELLKNHGADINSRSASGETPLHLAVRGQHLDAVKDLIKLGAKHQACSDGCLPIIYAYDTGNSAIISALEADSGCSAEATTGNLKGLRKMAGALRMAINREYIDACQRINVFGCPLDVEIQSKMMPLMFAILEEKGVEVVRWLLDNGSKVSIPCWDHSIDSFSTALHAAVACPMFNALLPALVSKFVEEAGDLASARNPLVIAIESGNSEGLVALVNTLRVKGQLA</sequence>
<dbReference type="PANTHER" id="PTHR24198:SF165">
    <property type="entry name" value="ANKYRIN REPEAT-CONTAINING PROTEIN-RELATED"/>
    <property type="match status" value="1"/>
</dbReference>
<accession>A0A428P0X2</accession>
<evidence type="ECO:0000313" key="4">
    <source>
        <dbReference type="EMBL" id="RSL46666.1"/>
    </source>
</evidence>
<dbReference type="SUPFAM" id="SSF48403">
    <property type="entry name" value="Ankyrin repeat"/>
    <property type="match status" value="1"/>
</dbReference>
<dbReference type="Pfam" id="PF00023">
    <property type="entry name" value="Ank"/>
    <property type="match status" value="1"/>
</dbReference>
<dbReference type="PROSITE" id="PS50088">
    <property type="entry name" value="ANK_REPEAT"/>
    <property type="match status" value="2"/>
</dbReference>
<proteinExistence type="predicted"/>
<keyword evidence="5" id="KW-1185">Reference proteome</keyword>
<feature type="repeat" description="ANK" evidence="3">
    <location>
        <begin position="63"/>
        <end position="95"/>
    </location>
</feature>
<dbReference type="InterPro" id="IPR036770">
    <property type="entry name" value="Ankyrin_rpt-contain_sf"/>
</dbReference>
<gene>
    <name evidence="4" type="ORF">CEP54_013734</name>
</gene>
<dbReference type="SMART" id="SM00248">
    <property type="entry name" value="ANK"/>
    <property type="match status" value="6"/>
</dbReference>
<organism evidence="4 5">
    <name type="scientific">Fusarium duplospermum</name>
    <dbReference type="NCBI Taxonomy" id="1325734"/>
    <lineage>
        <taxon>Eukaryota</taxon>
        <taxon>Fungi</taxon>
        <taxon>Dikarya</taxon>
        <taxon>Ascomycota</taxon>
        <taxon>Pezizomycotina</taxon>
        <taxon>Sordariomycetes</taxon>
        <taxon>Hypocreomycetidae</taxon>
        <taxon>Hypocreales</taxon>
        <taxon>Nectriaceae</taxon>
        <taxon>Fusarium</taxon>
        <taxon>Fusarium solani species complex</taxon>
    </lineage>
</organism>
<dbReference type="Gene3D" id="1.25.40.20">
    <property type="entry name" value="Ankyrin repeat-containing domain"/>
    <property type="match status" value="1"/>
</dbReference>
<evidence type="ECO:0000256" key="1">
    <source>
        <dbReference type="ARBA" id="ARBA00022737"/>
    </source>
</evidence>
<feature type="repeat" description="ANK" evidence="3">
    <location>
        <begin position="96"/>
        <end position="128"/>
    </location>
</feature>
<evidence type="ECO:0000313" key="5">
    <source>
        <dbReference type="Proteomes" id="UP000288168"/>
    </source>
</evidence>
<keyword evidence="2 3" id="KW-0040">ANK repeat</keyword>